<dbReference type="InterPro" id="IPR029063">
    <property type="entry name" value="SAM-dependent_MTases_sf"/>
</dbReference>
<evidence type="ECO:0008006" key="3">
    <source>
        <dbReference type="Google" id="ProtNLM"/>
    </source>
</evidence>
<sequence>MSTSSCFAGSHATSATSHDVEMRSVSPAPSVYSVTSSIRAASYRHEYGRGINNYSDVYRLPADDEEFERLDHQHVIFMEVMGKYPPPLAQILADDTPGEPKTCIDLGCGSGSWILDVSRDFPHSSTVAVDLVPMQAPNMPPNVRSEVDDINLGLQHFFGDFNVVHARLVSSGIRDYEGLVDQMSQCLRLGGLLDLTEFDFRVYGVDKKPIITSGVSCFADWMNMCHLAVYRNGGEPDAANHLHRWISQNPLFEDVVYRQFWFQSSPWRTGSDAATIRQNRIAQVFRDDILAFLRSGRPLLLSSGFAQSVVDELEENARIELMEARTQTYIRVENVYALRRRD</sequence>
<dbReference type="STRING" id="743788.S8EGQ2"/>
<dbReference type="GO" id="GO:0008168">
    <property type="term" value="F:methyltransferase activity"/>
    <property type="evidence" value="ECO:0007669"/>
    <property type="project" value="TreeGrafter"/>
</dbReference>
<dbReference type="eggNOG" id="ENOG502S6PS">
    <property type="taxonomic scope" value="Eukaryota"/>
</dbReference>
<name>S8EGQ2_FOMSC</name>
<dbReference type="HOGENOM" id="CLU_010595_5_2_1"/>
<dbReference type="Pfam" id="PF13489">
    <property type="entry name" value="Methyltransf_23"/>
    <property type="match status" value="1"/>
</dbReference>
<dbReference type="Proteomes" id="UP000015241">
    <property type="component" value="Unassembled WGS sequence"/>
</dbReference>
<dbReference type="EMBL" id="KE504130">
    <property type="protein sequence ID" value="EPT03463.1"/>
    <property type="molecule type" value="Genomic_DNA"/>
</dbReference>
<protein>
    <recommendedName>
        <fullName evidence="3">Methyltransferase domain-containing protein</fullName>
    </recommendedName>
</protein>
<dbReference type="InParanoid" id="S8EGQ2"/>
<dbReference type="Gene3D" id="3.40.50.150">
    <property type="entry name" value="Vaccinia Virus protein VP39"/>
    <property type="match status" value="1"/>
</dbReference>
<evidence type="ECO:0000313" key="2">
    <source>
        <dbReference type="Proteomes" id="UP000015241"/>
    </source>
</evidence>
<dbReference type="PANTHER" id="PTHR43591:SF24">
    <property type="entry name" value="2-METHOXY-6-POLYPRENYL-1,4-BENZOQUINOL METHYLASE, MITOCHONDRIAL"/>
    <property type="match status" value="1"/>
</dbReference>
<evidence type="ECO:0000313" key="1">
    <source>
        <dbReference type="EMBL" id="EPT03463.1"/>
    </source>
</evidence>
<proteinExistence type="predicted"/>
<organism evidence="1 2">
    <name type="scientific">Fomitopsis schrenkii</name>
    <name type="common">Brown rot fungus</name>
    <dbReference type="NCBI Taxonomy" id="2126942"/>
    <lineage>
        <taxon>Eukaryota</taxon>
        <taxon>Fungi</taxon>
        <taxon>Dikarya</taxon>
        <taxon>Basidiomycota</taxon>
        <taxon>Agaricomycotina</taxon>
        <taxon>Agaricomycetes</taxon>
        <taxon>Polyporales</taxon>
        <taxon>Fomitopsis</taxon>
    </lineage>
</organism>
<reference evidence="1 2" key="1">
    <citation type="journal article" date="2012" name="Science">
        <title>The Paleozoic origin of enzymatic lignin decomposition reconstructed from 31 fungal genomes.</title>
        <authorList>
            <person name="Floudas D."/>
            <person name="Binder M."/>
            <person name="Riley R."/>
            <person name="Barry K."/>
            <person name="Blanchette R.A."/>
            <person name="Henrissat B."/>
            <person name="Martinez A.T."/>
            <person name="Otillar R."/>
            <person name="Spatafora J.W."/>
            <person name="Yadav J.S."/>
            <person name="Aerts A."/>
            <person name="Benoit I."/>
            <person name="Boyd A."/>
            <person name="Carlson A."/>
            <person name="Copeland A."/>
            <person name="Coutinho P.M."/>
            <person name="de Vries R.P."/>
            <person name="Ferreira P."/>
            <person name="Findley K."/>
            <person name="Foster B."/>
            <person name="Gaskell J."/>
            <person name="Glotzer D."/>
            <person name="Gorecki P."/>
            <person name="Heitman J."/>
            <person name="Hesse C."/>
            <person name="Hori C."/>
            <person name="Igarashi K."/>
            <person name="Jurgens J.A."/>
            <person name="Kallen N."/>
            <person name="Kersten P."/>
            <person name="Kohler A."/>
            <person name="Kuees U."/>
            <person name="Kumar T.K.A."/>
            <person name="Kuo A."/>
            <person name="LaButti K."/>
            <person name="Larrondo L.F."/>
            <person name="Lindquist E."/>
            <person name="Ling A."/>
            <person name="Lombard V."/>
            <person name="Lucas S."/>
            <person name="Lundell T."/>
            <person name="Martin R."/>
            <person name="McLaughlin D.J."/>
            <person name="Morgenstern I."/>
            <person name="Morin E."/>
            <person name="Murat C."/>
            <person name="Nagy L.G."/>
            <person name="Nolan M."/>
            <person name="Ohm R.A."/>
            <person name="Patyshakuliyeva A."/>
            <person name="Rokas A."/>
            <person name="Ruiz-Duenas F.J."/>
            <person name="Sabat G."/>
            <person name="Salamov A."/>
            <person name="Samejima M."/>
            <person name="Schmutz J."/>
            <person name="Slot J.C."/>
            <person name="St John F."/>
            <person name="Stenlid J."/>
            <person name="Sun H."/>
            <person name="Sun S."/>
            <person name="Syed K."/>
            <person name="Tsang A."/>
            <person name="Wiebenga A."/>
            <person name="Young D."/>
            <person name="Pisabarro A."/>
            <person name="Eastwood D.C."/>
            <person name="Martin F."/>
            <person name="Cullen D."/>
            <person name="Grigoriev I.V."/>
            <person name="Hibbett D.S."/>
        </authorList>
    </citation>
    <scope>NUCLEOTIDE SEQUENCE</scope>
    <source>
        <strain evidence="2">FP-58527</strain>
    </source>
</reference>
<dbReference type="OrthoDB" id="2013972at2759"/>
<gene>
    <name evidence="1" type="ORF">FOMPIDRAFT_1035449</name>
</gene>
<dbReference type="PANTHER" id="PTHR43591">
    <property type="entry name" value="METHYLTRANSFERASE"/>
    <property type="match status" value="1"/>
</dbReference>
<keyword evidence="2" id="KW-1185">Reference proteome</keyword>
<dbReference type="SUPFAM" id="SSF53335">
    <property type="entry name" value="S-adenosyl-L-methionine-dependent methyltransferases"/>
    <property type="match status" value="1"/>
</dbReference>
<dbReference type="AlphaFoldDB" id="S8EGQ2"/>
<accession>S8EGQ2</accession>